<evidence type="ECO:0000259" key="9">
    <source>
        <dbReference type="PROSITE" id="PS51910"/>
    </source>
</evidence>
<dbReference type="InterPro" id="IPR029070">
    <property type="entry name" value="Chitinase_insertion_sf"/>
</dbReference>
<dbReference type="PROSITE" id="PS51257">
    <property type="entry name" value="PROKAR_LIPOPROTEIN"/>
    <property type="match status" value="1"/>
</dbReference>
<sequence>MQFLKLTKTLRSPLAAMCIVAPLILATACKSEEKKDEAAIATDSTTTKPVVIGYVGGFRGLVNTDRIEVDKLTHINYAFVDVQKGKAFLTNEKTDSTNFRKLKLLKEKNPDLKILISLGGWTWSENFSDAVLTEASRKIFAASSVDIIRKYDLDGVDIDWEYPGMPGEDGNVYRPEDKQNFTLMFEAIRKELDAFEKESGKKKLLTTAVPGFTSFLKVVEMGKAAAFLDYVNMMTYDLFQGDTAVHHAALYSSDIYKASHSADNAVKAFSAEGVPMNKLVVGLPFYGRMFRVAKLDKGLGQKHIKQDYVDGYTMIKDSMVNKKGFKEYRDEVAKAPYLLNAKTGDVLSYDDEQSVREKCKYVLDKKLAGVMFWEYDSDSKTYLLDEIDKTFN</sequence>
<name>A0A9X1QL41_9BACT</name>
<keyword evidence="4" id="KW-0146">Chitin degradation</keyword>
<feature type="chain" id="PRO_5040750078" description="chitinase" evidence="8">
    <location>
        <begin position="27"/>
        <end position="392"/>
    </location>
</feature>
<dbReference type="InterPro" id="IPR017853">
    <property type="entry name" value="GH"/>
</dbReference>
<dbReference type="EMBL" id="JAKFFV010000024">
    <property type="protein sequence ID" value="MCF2501649.1"/>
    <property type="molecule type" value="Genomic_DNA"/>
</dbReference>
<keyword evidence="3 6" id="KW-0378">Hydrolase</keyword>
<dbReference type="SUPFAM" id="SSF51445">
    <property type="entry name" value="(Trans)glycosidases"/>
    <property type="match status" value="1"/>
</dbReference>
<keyword evidence="4" id="KW-0119">Carbohydrate metabolism</keyword>
<dbReference type="GO" id="GO:0008843">
    <property type="term" value="F:endochitinase activity"/>
    <property type="evidence" value="ECO:0007669"/>
    <property type="project" value="UniProtKB-EC"/>
</dbReference>
<feature type="domain" description="GH18" evidence="9">
    <location>
        <begin position="49"/>
        <end position="392"/>
    </location>
</feature>
<dbReference type="PROSITE" id="PS01095">
    <property type="entry name" value="GH18_1"/>
    <property type="match status" value="1"/>
</dbReference>
<evidence type="ECO:0000256" key="5">
    <source>
        <dbReference type="ARBA" id="ARBA00023295"/>
    </source>
</evidence>
<evidence type="ECO:0000256" key="2">
    <source>
        <dbReference type="ARBA" id="ARBA00012729"/>
    </source>
</evidence>
<comment type="caution">
    <text evidence="10">The sequence shown here is derived from an EMBL/GenBank/DDBJ whole genome shotgun (WGS) entry which is preliminary data.</text>
</comment>
<accession>A0A9X1QL41</accession>
<dbReference type="SMART" id="SM00636">
    <property type="entry name" value="Glyco_18"/>
    <property type="match status" value="1"/>
</dbReference>
<proteinExistence type="inferred from homology"/>
<dbReference type="RefSeq" id="WP_235179751.1">
    <property type="nucleotide sequence ID" value="NZ_JAKFFV010000024.1"/>
</dbReference>
<evidence type="ECO:0000313" key="11">
    <source>
        <dbReference type="Proteomes" id="UP001139411"/>
    </source>
</evidence>
<dbReference type="Gene3D" id="3.20.20.80">
    <property type="entry name" value="Glycosidases"/>
    <property type="match status" value="1"/>
</dbReference>
<dbReference type="GO" id="GO:0005975">
    <property type="term" value="P:carbohydrate metabolic process"/>
    <property type="evidence" value="ECO:0007669"/>
    <property type="project" value="InterPro"/>
</dbReference>
<dbReference type="CDD" id="cd06548">
    <property type="entry name" value="GH18_chitinase"/>
    <property type="match status" value="1"/>
</dbReference>
<dbReference type="Proteomes" id="UP001139411">
    <property type="component" value="Unassembled WGS sequence"/>
</dbReference>
<dbReference type="Pfam" id="PF00704">
    <property type="entry name" value="Glyco_hydro_18"/>
    <property type="match status" value="1"/>
</dbReference>
<gene>
    <name evidence="10" type="ORF">L0661_25250</name>
</gene>
<dbReference type="GO" id="GO:0006032">
    <property type="term" value="P:chitin catabolic process"/>
    <property type="evidence" value="ECO:0007669"/>
    <property type="project" value="UniProtKB-KW"/>
</dbReference>
<dbReference type="EC" id="3.2.1.14" evidence="2"/>
<dbReference type="PROSITE" id="PS51910">
    <property type="entry name" value="GH18_2"/>
    <property type="match status" value="1"/>
</dbReference>
<dbReference type="InterPro" id="IPR011583">
    <property type="entry name" value="Chitinase_II/V-like_cat"/>
</dbReference>
<comment type="similarity">
    <text evidence="7">Belongs to the glycosyl hydrolase 18 family.</text>
</comment>
<keyword evidence="8" id="KW-0732">Signal</keyword>
<dbReference type="SUPFAM" id="SSF54556">
    <property type="entry name" value="Chitinase insertion domain"/>
    <property type="match status" value="1"/>
</dbReference>
<dbReference type="AlphaFoldDB" id="A0A9X1QL41"/>
<keyword evidence="4" id="KW-0624">Polysaccharide degradation</keyword>
<dbReference type="PANTHER" id="PTHR11177:SF317">
    <property type="entry name" value="CHITINASE 12-RELATED"/>
    <property type="match status" value="1"/>
</dbReference>
<evidence type="ECO:0000313" key="10">
    <source>
        <dbReference type="EMBL" id="MCF2501649.1"/>
    </source>
</evidence>
<dbReference type="InterPro" id="IPR050314">
    <property type="entry name" value="Glycosyl_Hydrlase_18"/>
</dbReference>
<evidence type="ECO:0000256" key="3">
    <source>
        <dbReference type="ARBA" id="ARBA00022801"/>
    </source>
</evidence>
<protein>
    <recommendedName>
        <fullName evidence="2">chitinase</fullName>
        <ecNumber evidence="2">3.2.1.14</ecNumber>
    </recommendedName>
</protein>
<evidence type="ECO:0000256" key="6">
    <source>
        <dbReference type="RuleBase" id="RU000489"/>
    </source>
</evidence>
<comment type="catalytic activity">
    <reaction evidence="1">
        <text>Random endo-hydrolysis of N-acetyl-beta-D-glucosaminide (1-&gt;4)-beta-linkages in chitin and chitodextrins.</text>
        <dbReference type="EC" id="3.2.1.14"/>
    </reaction>
</comment>
<feature type="signal peptide" evidence="8">
    <location>
        <begin position="1"/>
        <end position="26"/>
    </location>
</feature>
<evidence type="ECO:0000256" key="8">
    <source>
        <dbReference type="SAM" id="SignalP"/>
    </source>
</evidence>
<evidence type="ECO:0000256" key="7">
    <source>
        <dbReference type="RuleBase" id="RU004453"/>
    </source>
</evidence>
<reference evidence="10" key="1">
    <citation type="submission" date="2022-01" db="EMBL/GenBank/DDBJ databases">
        <title>Novel species in genus Dyadobacter.</title>
        <authorList>
            <person name="Ma C."/>
        </authorList>
    </citation>
    <scope>NUCLEOTIDE SEQUENCE</scope>
    <source>
        <strain evidence="10">CY357</strain>
    </source>
</reference>
<organism evidence="10 11">
    <name type="scientific">Dyadobacter chenhuakuii</name>
    <dbReference type="NCBI Taxonomy" id="2909339"/>
    <lineage>
        <taxon>Bacteria</taxon>
        <taxon>Pseudomonadati</taxon>
        <taxon>Bacteroidota</taxon>
        <taxon>Cytophagia</taxon>
        <taxon>Cytophagales</taxon>
        <taxon>Spirosomataceae</taxon>
        <taxon>Dyadobacter</taxon>
    </lineage>
</organism>
<dbReference type="GO" id="GO:0008061">
    <property type="term" value="F:chitin binding"/>
    <property type="evidence" value="ECO:0007669"/>
    <property type="project" value="InterPro"/>
</dbReference>
<keyword evidence="5 6" id="KW-0326">Glycosidase</keyword>
<evidence type="ECO:0000256" key="4">
    <source>
        <dbReference type="ARBA" id="ARBA00023024"/>
    </source>
</evidence>
<dbReference type="InterPro" id="IPR001223">
    <property type="entry name" value="Glyco_hydro18_cat"/>
</dbReference>
<dbReference type="PANTHER" id="PTHR11177">
    <property type="entry name" value="CHITINASE"/>
    <property type="match status" value="1"/>
</dbReference>
<dbReference type="Gene3D" id="3.10.50.10">
    <property type="match status" value="1"/>
</dbReference>
<evidence type="ECO:0000256" key="1">
    <source>
        <dbReference type="ARBA" id="ARBA00000822"/>
    </source>
</evidence>
<dbReference type="InterPro" id="IPR001579">
    <property type="entry name" value="Glyco_hydro_18_chit_AS"/>
</dbReference>